<protein>
    <submittedName>
        <fullName evidence="1">Uncharacterized protein</fullName>
    </submittedName>
</protein>
<keyword evidence="2" id="KW-1185">Reference proteome</keyword>
<organism evidence="1 2">
    <name type="scientific">Pangasianodon gigas</name>
    <name type="common">Mekong giant catfish</name>
    <name type="synonym">Pangasius gigas</name>
    <dbReference type="NCBI Taxonomy" id="30993"/>
    <lineage>
        <taxon>Eukaryota</taxon>
        <taxon>Metazoa</taxon>
        <taxon>Chordata</taxon>
        <taxon>Craniata</taxon>
        <taxon>Vertebrata</taxon>
        <taxon>Euteleostomi</taxon>
        <taxon>Actinopterygii</taxon>
        <taxon>Neopterygii</taxon>
        <taxon>Teleostei</taxon>
        <taxon>Ostariophysi</taxon>
        <taxon>Siluriformes</taxon>
        <taxon>Pangasiidae</taxon>
        <taxon>Pangasianodon</taxon>
    </lineage>
</organism>
<dbReference type="EMBL" id="CM040482">
    <property type="protein sequence ID" value="MCI4395361.1"/>
    <property type="molecule type" value="Genomic_DNA"/>
</dbReference>
<reference evidence="1 2" key="1">
    <citation type="journal article" date="2022" name="bioRxiv">
        <title>An ancient truncated duplication of the anti-Mullerian hormone receptor type 2 gene is a potential conserved master sex determinant in the Pangasiidae catfish family.</title>
        <authorList>
            <person name="Wen M."/>
            <person name="Pan Q."/>
            <person name="Jouanno E."/>
            <person name="Montfort J."/>
            <person name="Zahm M."/>
            <person name="Cabau C."/>
            <person name="Klopp C."/>
            <person name="Iampietro C."/>
            <person name="Roques C."/>
            <person name="Bouchez O."/>
            <person name="Castinel A."/>
            <person name="Donnadieu C."/>
            <person name="Parrinello H."/>
            <person name="Poncet C."/>
            <person name="Belmonte E."/>
            <person name="Gautier V."/>
            <person name="Avarre J.-C."/>
            <person name="Dugue R."/>
            <person name="Gustiano R."/>
            <person name="Ha T.T.T."/>
            <person name="Campet M."/>
            <person name="Sriphairoj K."/>
            <person name="Ribolli J."/>
            <person name="de Almeida F.L."/>
            <person name="Desvignes T."/>
            <person name="Postlethwait J.H."/>
            <person name="Bucao C.F."/>
            <person name="Robinson-Rechavi M."/>
            <person name="Bobe J."/>
            <person name="Herpin A."/>
            <person name="Guiguen Y."/>
        </authorList>
    </citation>
    <scope>NUCLEOTIDE SEQUENCE [LARGE SCALE GENOMIC DNA]</scope>
    <source>
        <strain evidence="1">YG-Dec2019</strain>
    </source>
</reference>
<gene>
    <name evidence="1" type="ORF">PGIGA_G00179390</name>
</gene>
<proteinExistence type="predicted"/>
<name>A0ACC5XWS3_PANGG</name>
<evidence type="ECO:0000313" key="2">
    <source>
        <dbReference type="Proteomes" id="UP000829447"/>
    </source>
</evidence>
<accession>A0ACC5XWS3</accession>
<comment type="caution">
    <text evidence="1">The sequence shown here is derived from an EMBL/GenBank/DDBJ whole genome shotgun (WGS) entry which is preliminary data.</text>
</comment>
<dbReference type="Proteomes" id="UP000829447">
    <property type="component" value="Linkage Group LG29"/>
</dbReference>
<sequence length="168" mass="18409">MLLLLLSFLEFGINSKKSRKMFGFFGLRKDSKKSPTTERENDGFVIIGETAEEQGAKQQSRSTTQLATNVIVQPSKSSNPAPTKTPEAVQSTPTPPTSKPSTEPENTDTVPGHTELLGDIPFTLAPHILAMQAGLPQLPDFTLPRDINENLANFCYDFTLENSVLCEL</sequence>
<evidence type="ECO:0000313" key="1">
    <source>
        <dbReference type="EMBL" id="MCI4395361.1"/>
    </source>
</evidence>